<proteinExistence type="predicted"/>
<protein>
    <submittedName>
        <fullName evidence="2">Uncharacterized protein</fullName>
    </submittedName>
</protein>
<dbReference type="EMBL" id="JAHRIQ010073407">
    <property type="protein sequence ID" value="MEQ2245477.1"/>
    <property type="molecule type" value="Genomic_DNA"/>
</dbReference>
<feature type="region of interest" description="Disordered" evidence="1">
    <location>
        <begin position="1"/>
        <end position="23"/>
    </location>
</feature>
<accession>A0ABV0UJQ9</accession>
<comment type="caution">
    <text evidence="2">The sequence shown here is derived from an EMBL/GenBank/DDBJ whole genome shotgun (WGS) entry which is preliminary data.</text>
</comment>
<keyword evidence="3" id="KW-1185">Reference proteome</keyword>
<organism evidence="2 3">
    <name type="scientific">Ilyodon furcidens</name>
    <name type="common">goldbreast splitfin</name>
    <dbReference type="NCBI Taxonomy" id="33524"/>
    <lineage>
        <taxon>Eukaryota</taxon>
        <taxon>Metazoa</taxon>
        <taxon>Chordata</taxon>
        <taxon>Craniata</taxon>
        <taxon>Vertebrata</taxon>
        <taxon>Euteleostomi</taxon>
        <taxon>Actinopterygii</taxon>
        <taxon>Neopterygii</taxon>
        <taxon>Teleostei</taxon>
        <taxon>Neoteleostei</taxon>
        <taxon>Acanthomorphata</taxon>
        <taxon>Ovalentaria</taxon>
        <taxon>Atherinomorphae</taxon>
        <taxon>Cyprinodontiformes</taxon>
        <taxon>Goodeidae</taxon>
        <taxon>Ilyodon</taxon>
    </lineage>
</organism>
<evidence type="ECO:0000313" key="2">
    <source>
        <dbReference type="EMBL" id="MEQ2245477.1"/>
    </source>
</evidence>
<evidence type="ECO:0000313" key="3">
    <source>
        <dbReference type="Proteomes" id="UP001482620"/>
    </source>
</evidence>
<evidence type="ECO:0000256" key="1">
    <source>
        <dbReference type="SAM" id="MobiDB-lite"/>
    </source>
</evidence>
<dbReference type="Proteomes" id="UP001482620">
    <property type="component" value="Unassembled WGS sequence"/>
</dbReference>
<name>A0ABV0UJQ9_9TELE</name>
<reference evidence="2 3" key="1">
    <citation type="submission" date="2021-06" db="EMBL/GenBank/DDBJ databases">
        <authorList>
            <person name="Palmer J.M."/>
        </authorList>
    </citation>
    <scope>NUCLEOTIDE SEQUENCE [LARGE SCALE GENOMIC DNA]</scope>
    <source>
        <strain evidence="3">if_2019</strain>
        <tissue evidence="2">Muscle</tissue>
    </source>
</reference>
<gene>
    <name evidence="2" type="ORF">ILYODFUR_028481</name>
</gene>
<sequence>MSPNSEQIPKTNYQPPDSEENPTTKQFLTLNTFLNRVLLNLIRFSTNSSSKDVFLLHICSFLHNSTGDVEPVVSFCTLEESLVKPWSLNFSVMKQKEFQ</sequence>